<dbReference type="Proteomes" id="UP000016930">
    <property type="component" value="Unassembled WGS sequence"/>
</dbReference>
<dbReference type="OrthoDB" id="3237202at2759"/>
<dbReference type="InterPro" id="IPR057678">
    <property type="entry name" value="DUF7918"/>
</dbReference>
<protein>
    <recommendedName>
        <fullName evidence="2">DUF7918 domain-containing protein</fullName>
    </recommendedName>
</protein>
<evidence type="ECO:0000313" key="4">
    <source>
        <dbReference type="Proteomes" id="UP000016930"/>
    </source>
</evidence>
<dbReference type="PANTHER" id="PTHR36223:SF1">
    <property type="entry name" value="TRANSCRIPTION ELONGATION FACTOR EAF N-TERMINAL DOMAIN-CONTAINING PROTEIN"/>
    <property type="match status" value="1"/>
</dbReference>
<dbReference type="AlphaFoldDB" id="M2RGT1"/>
<feature type="compositionally biased region" description="Low complexity" evidence="1">
    <location>
        <begin position="218"/>
        <end position="227"/>
    </location>
</feature>
<reference evidence="3 4" key="1">
    <citation type="journal article" date="2012" name="Proc. Natl. Acad. Sci. U.S.A.">
        <title>Comparative genomics of Ceriporiopsis subvermispora and Phanerochaete chrysosporium provide insight into selective ligninolysis.</title>
        <authorList>
            <person name="Fernandez-Fueyo E."/>
            <person name="Ruiz-Duenas F.J."/>
            <person name="Ferreira P."/>
            <person name="Floudas D."/>
            <person name="Hibbett D.S."/>
            <person name="Canessa P."/>
            <person name="Larrondo L.F."/>
            <person name="James T.Y."/>
            <person name="Seelenfreund D."/>
            <person name="Lobos S."/>
            <person name="Polanco R."/>
            <person name="Tello M."/>
            <person name="Honda Y."/>
            <person name="Watanabe T."/>
            <person name="Watanabe T."/>
            <person name="Ryu J.S."/>
            <person name="Kubicek C.P."/>
            <person name="Schmoll M."/>
            <person name="Gaskell J."/>
            <person name="Hammel K.E."/>
            <person name="St John F.J."/>
            <person name="Vanden Wymelenberg A."/>
            <person name="Sabat G."/>
            <person name="Splinter BonDurant S."/>
            <person name="Syed K."/>
            <person name="Yadav J.S."/>
            <person name="Doddapaneni H."/>
            <person name="Subramanian V."/>
            <person name="Lavin J.L."/>
            <person name="Oguiza J.A."/>
            <person name="Perez G."/>
            <person name="Pisabarro A.G."/>
            <person name="Ramirez L."/>
            <person name="Santoyo F."/>
            <person name="Master E."/>
            <person name="Coutinho P.M."/>
            <person name="Henrissat B."/>
            <person name="Lombard V."/>
            <person name="Magnuson J.K."/>
            <person name="Kuees U."/>
            <person name="Hori C."/>
            <person name="Igarashi K."/>
            <person name="Samejima M."/>
            <person name="Held B.W."/>
            <person name="Barry K.W."/>
            <person name="LaButti K.M."/>
            <person name="Lapidus A."/>
            <person name="Lindquist E.A."/>
            <person name="Lucas S.M."/>
            <person name="Riley R."/>
            <person name="Salamov A.A."/>
            <person name="Hoffmeister D."/>
            <person name="Schwenk D."/>
            <person name="Hadar Y."/>
            <person name="Yarden O."/>
            <person name="de Vries R.P."/>
            <person name="Wiebenga A."/>
            <person name="Stenlid J."/>
            <person name="Eastwood D."/>
            <person name="Grigoriev I.V."/>
            <person name="Berka R.M."/>
            <person name="Blanchette R.A."/>
            <person name="Kersten P."/>
            <person name="Martinez A.T."/>
            <person name="Vicuna R."/>
            <person name="Cullen D."/>
        </authorList>
    </citation>
    <scope>NUCLEOTIDE SEQUENCE [LARGE SCALE GENOMIC DNA]</scope>
    <source>
        <strain evidence="3 4">B</strain>
    </source>
</reference>
<organism evidence="3 4">
    <name type="scientific">Ceriporiopsis subvermispora (strain B)</name>
    <name type="common">White-rot fungus</name>
    <name type="synonym">Gelatoporia subvermispora</name>
    <dbReference type="NCBI Taxonomy" id="914234"/>
    <lineage>
        <taxon>Eukaryota</taxon>
        <taxon>Fungi</taxon>
        <taxon>Dikarya</taxon>
        <taxon>Basidiomycota</taxon>
        <taxon>Agaricomycotina</taxon>
        <taxon>Agaricomycetes</taxon>
        <taxon>Polyporales</taxon>
        <taxon>Gelatoporiaceae</taxon>
        <taxon>Gelatoporia</taxon>
    </lineage>
</organism>
<keyword evidence="4" id="KW-1185">Reference proteome</keyword>
<feature type="domain" description="DUF7918" evidence="2">
    <location>
        <begin position="11"/>
        <end position="206"/>
    </location>
</feature>
<evidence type="ECO:0000256" key="1">
    <source>
        <dbReference type="SAM" id="MobiDB-lite"/>
    </source>
</evidence>
<dbReference type="Pfam" id="PF25534">
    <property type="entry name" value="DUF7918"/>
    <property type="match status" value="1"/>
</dbReference>
<accession>M2RGT1</accession>
<name>M2RGT1_CERS8</name>
<dbReference type="HOGENOM" id="CLU_060356_2_1_1"/>
<proteinExistence type="predicted"/>
<feature type="region of interest" description="Disordered" evidence="1">
    <location>
        <begin position="128"/>
        <end position="153"/>
    </location>
</feature>
<evidence type="ECO:0000313" key="3">
    <source>
        <dbReference type="EMBL" id="EMD38001.1"/>
    </source>
</evidence>
<sequence>MLTHLSYAAWITCEGKELAEYEITLDRRKNRVTCWVPSQAGKTFTVHWRDMGSTIESATYLYLDGTMVPGQFLFGTGTAERGSMRVGEAQERPFMFAAVEEDTQGTPNKPGSNKHVGTIMVKIRRVKRTSPHAPNAPQTPPKFPRGRRSTGETCVGFGPVRSSQSQPNGTWSIVPYDPKNPGSYVTFVFRYRPRDFLIMQGIMSRTDPESVVNTPATPALTIASTPPSTSPTPSPKRSKPTRTASGSSRPPWQAQMGSFRFDEPLVKPDFTKSECPEDTEKKEDE</sequence>
<evidence type="ECO:0000259" key="2">
    <source>
        <dbReference type="Pfam" id="PF25534"/>
    </source>
</evidence>
<dbReference type="EMBL" id="KB445795">
    <property type="protein sequence ID" value="EMD38001.1"/>
    <property type="molecule type" value="Genomic_DNA"/>
</dbReference>
<feature type="region of interest" description="Disordered" evidence="1">
    <location>
        <begin position="218"/>
        <end position="285"/>
    </location>
</feature>
<dbReference type="PANTHER" id="PTHR36223">
    <property type="entry name" value="BETA-LACTAMASE-TYPE TRANSPEPTIDASE FOLD DOMAIN CONTAINING PROTEIN"/>
    <property type="match status" value="1"/>
</dbReference>
<feature type="compositionally biased region" description="Basic and acidic residues" evidence="1">
    <location>
        <begin position="260"/>
        <end position="285"/>
    </location>
</feature>
<gene>
    <name evidence="3" type="ORF">CERSUDRAFT_93526</name>
</gene>